<dbReference type="HOGENOM" id="CLU_1319183_0_0_0"/>
<evidence type="ECO:0000313" key="1">
    <source>
        <dbReference type="EMBL" id="BAI81647.1"/>
    </source>
</evidence>
<geneLocation type="plasmid" evidence="1 2">
    <name>megaplasmid pDF308</name>
</geneLocation>
<dbReference type="KEGG" id="ddf:DEFDS_P019"/>
<reference evidence="1 2" key="1">
    <citation type="journal article" date="2010" name="DNA Res.">
        <title>Bacterial lifestyle in a deep-sea hydrothermal vent chimney revealed by the genome sequence of the thermophilic bacterium Deferribacter desulfuricans SSM1.</title>
        <authorList>
            <person name="Takaki Y."/>
            <person name="Shimamura S."/>
            <person name="Nakagawa S."/>
            <person name="Fukuhara Y."/>
            <person name="Horikawa H."/>
            <person name="Ankai A."/>
            <person name="Harada T."/>
            <person name="Hosoyama A."/>
            <person name="Oguchi A."/>
            <person name="Fukui S."/>
            <person name="Fujita N."/>
            <person name="Takami H."/>
            <person name="Takai K."/>
        </authorList>
    </citation>
    <scope>NUCLEOTIDE SEQUENCE [LARGE SCALE GENOMIC DNA]</scope>
    <source>
        <strain evidence="2">DSM 14783 / JCM 11476 / NBRC 101012 / SSM1</strain>
        <plasmid evidence="2">Plasmid megaplasmid pDF308</plasmid>
    </source>
</reference>
<organism evidence="1 2">
    <name type="scientific">Deferribacter desulfuricans (strain DSM 14783 / JCM 11476 / NBRC 101012 / SSM1)</name>
    <dbReference type="NCBI Taxonomy" id="639282"/>
    <lineage>
        <taxon>Bacteria</taxon>
        <taxon>Pseudomonadati</taxon>
        <taxon>Deferribacterota</taxon>
        <taxon>Deferribacteres</taxon>
        <taxon>Deferribacterales</taxon>
        <taxon>Deferribacteraceae</taxon>
        <taxon>Deferribacter</taxon>
    </lineage>
</organism>
<dbReference type="EMBL" id="AP011530">
    <property type="protein sequence ID" value="BAI81647.1"/>
    <property type="molecule type" value="Genomic_DNA"/>
</dbReference>
<gene>
    <name evidence="1" type="ordered locus">DEFDS_P019</name>
</gene>
<name>D3PEK5_DEFDS</name>
<evidence type="ECO:0000313" key="2">
    <source>
        <dbReference type="Proteomes" id="UP000001520"/>
    </source>
</evidence>
<proteinExistence type="predicted"/>
<protein>
    <submittedName>
        <fullName evidence="1">Uncharacterized protein</fullName>
    </submittedName>
</protein>
<dbReference type="RefSeq" id="WP_013008892.1">
    <property type="nucleotide sequence ID" value="NC_013940.1"/>
</dbReference>
<accession>D3PEK5</accession>
<sequence>MQGQINRIKMVVLILILVSIYFLKTAKETYDSINVSMLQQLEQQYTQLVNIYNEQYKKIESWKKKYNNNNNIIFKNIILLNNIFDIDMLRLTLLSPVKILKKYNKEDKKLISPQTKKSQVIDNYIDFYKINNKPTNVRILSESFMLKIKKEDSSISQVETPESKLTENGIIIMEYLKSLLNKYLLTYDIIKYNSLDNTFTISLTLYGK</sequence>
<dbReference type="Proteomes" id="UP000001520">
    <property type="component" value="Plasmid megaplasmid pDF308"/>
</dbReference>
<keyword evidence="2" id="KW-1185">Reference proteome</keyword>
<keyword evidence="1" id="KW-0614">Plasmid</keyword>
<dbReference type="AlphaFoldDB" id="D3PEK5"/>